<reference evidence="3" key="1">
    <citation type="journal article" date="2019" name="Int. J. Syst. Evol. Microbiol.">
        <title>The Global Catalogue of Microorganisms (GCM) 10K type strain sequencing project: providing services to taxonomists for standard genome sequencing and annotation.</title>
        <authorList>
            <consortium name="The Broad Institute Genomics Platform"/>
            <consortium name="The Broad Institute Genome Sequencing Center for Infectious Disease"/>
            <person name="Wu L."/>
            <person name="Ma J."/>
        </authorList>
    </citation>
    <scope>NUCLEOTIDE SEQUENCE [LARGE SCALE GENOMIC DNA]</scope>
    <source>
        <strain evidence="3">CCUG 58412</strain>
    </source>
</reference>
<name>A0ABW3F2D0_9PROT</name>
<gene>
    <name evidence="2" type="ORF">ACFQ1Z_00230</name>
</gene>
<evidence type="ECO:0000313" key="2">
    <source>
        <dbReference type="EMBL" id="MFD0911959.1"/>
    </source>
</evidence>
<comment type="caution">
    <text evidence="2">The sequence shown here is derived from an EMBL/GenBank/DDBJ whole genome shotgun (WGS) entry which is preliminary data.</text>
</comment>
<evidence type="ECO:0000259" key="1">
    <source>
        <dbReference type="Pfam" id="PF01882"/>
    </source>
</evidence>
<organism evidence="2 3">
    <name type="scientific">Methylophilus luteus</name>
    <dbReference type="NCBI Taxonomy" id="640108"/>
    <lineage>
        <taxon>Bacteria</taxon>
        <taxon>Pseudomonadati</taxon>
        <taxon>Pseudomonadota</taxon>
        <taxon>Betaproteobacteria</taxon>
        <taxon>Nitrosomonadales</taxon>
        <taxon>Methylophilaceae</taxon>
        <taxon>Methylophilus</taxon>
    </lineage>
</organism>
<sequence>MAILSAPTSFTPEMTAASSQLHAGFEPRQFFYNINWRSRTYHAGATLTGHHGNGSDFAGFVPLLACPDPKRIDIRASVRTVPRQWLVRTYLERAAVRVYAIIDVSSSMFFAGEANMRQQVTEFVASLAWSANRQGDAFAMRGADDHEQAALQLLPSFQPGTAQAVALQLTAYWQQAATTASEYGRSAKAIPETMSSLGSQRALVLLLSDFYWPEALLQQTLQAGQHHDVVPVVLRDRTATAGLPGFGWARLRDMESGEQRSWMLRRGLHQQIDQHDQQQKQALNARFLKAGTRSPLWLNPGWRAEEVSRHLMESMS</sequence>
<protein>
    <submittedName>
        <fullName evidence="2">DUF58 domain-containing protein</fullName>
    </submittedName>
</protein>
<proteinExistence type="predicted"/>
<accession>A0ABW3F2D0</accession>
<dbReference type="InterPro" id="IPR002881">
    <property type="entry name" value="DUF58"/>
</dbReference>
<dbReference type="PANTHER" id="PTHR33608">
    <property type="entry name" value="BLL2464 PROTEIN"/>
    <property type="match status" value="1"/>
</dbReference>
<dbReference type="EMBL" id="JBHTKB010000001">
    <property type="protein sequence ID" value="MFD0911959.1"/>
    <property type="molecule type" value="Genomic_DNA"/>
</dbReference>
<dbReference type="Pfam" id="PF01882">
    <property type="entry name" value="DUF58"/>
    <property type="match status" value="1"/>
</dbReference>
<feature type="domain" description="DUF58" evidence="1">
    <location>
        <begin position="70"/>
        <end position="274"/>
    </location>
</feature>
<dbReference type="PANTHER" id="PTHR33608:SF6">
    <property type="entry name" value="BLL2464 PROTEIN"/>
    <property type="match status" value="1"/>
</dbReference>
<keyword evidence="3" id="KW-1185">Reference proteome</keyword>
<dbReference type="Proteomes" id="UP001597128">
    <property type="component" value="Unassembled WGS sequence"/>
</dbReference>
<dbReference type="RefSeq" id="WP_379054463.1">
    <property type="nucleotide sequence ID" value="NZ_JBHTKB010000001.1"/>
</dbReference>
<evidence type="ECO:0000313" key="3">
    <source>
        <dbReference type="Proteomes" id="UP001597128"/>
    </source>
</evidence>